<dbReference type="SUPFAM" id="SSF69572">
    <property type="entry name" value="Activating enzymes of the ubiquitin-like proteins"/>
    <property type="match status" value="1"/>
</dbReference>
<dbReference type="GO" id="GO:0008641">
    <property type="term" value="F:ubiquitin-like modifier activating enzyme activity"/>
    <property type="evidence" value="ECO:0007669"/>
    <property type="project" value="InterPro"/>
</dbReference>
<keyword evidence="3" id="KW-1185">Reference proteome</keyword>
<gene>
    <name evidence="2" type="ORF">GCM10011374_10710</name>
</gene>
<organism evidence="2 3">
    <name type="scientific">Kocuria dechangensis</name>
    <dbReference type="NCBI Taxonomy" id="1176249"/>
    <lineage>
        <taxon>Bacteria</taxon>
        <taxon>Bacillati</taxon>
        <taxon>Actinomycetota</taxon>
        <taxon>Actinomycetes</taxon>
        <taxon>Micrococcales</taxon>
        <taxon>Micrococcaceae</taxon>
        <taxon>Kocuria</taxon>
    </lineage>
</organism>
<feature type="domain" description="THIF-type NAD/FAD binding fold" evidence="1">
    <location>
        <begin position="29"/>
        <end position="99"/>
    </location>
</feature>
<dbReference type="RefSeq" id="WP_188535018.1">
    <property type="nucleotide sequence ID" value="NZ_BMEQ01000004.1"/>
</dbReference>
<evidence type="ECO:0000313" key="3">
    <source>
        <dbReference type="Proteomes" id="UP000638848"/>
    </source>
</evidence>
<reference evidence="2" key="1">
    <citation type="journal article" date="2014" name="Int. J. Syst. Evol. Microbiol.">
        <title>Complete genome sequence of Corynebacterium casei LMG S-19264T (=DSM 44701T), isolated from a smear-ripened cheese.</title>
        <authorList>
            <consortium name="US DOE Joint Genome Institute (JGI-PGF)"/>
            <person name="Walter F."/>
            <person name="Albersmeier A."/>
            <person name="Kalinowski J."/>
            <person name="Ruckert C."/>
        </authorList>
    </citation>
    <scope>NUCLEOTIDE SEQUENCE</scope>
    <source>
        <strain evidence="2">CGMCC 1.12187</strain>
    </source>
</reference>
<comment type="caution">
    <text evidence="2">The sequence shown here is derived from an EMBL/GenBank/DDBJ whole genome shotgun (WGS) entry which is preliminary data.</text>
</comment>
<dbReference type="Proteomes" id="UP000638848">
    <property type="component" value="Unassembled WGS sequence"/>
</dbReference>
<dbReference type="InterPro" id="IPR035985">
    <property type="entry name" value="Ubiquitin-activating_enz"/>
</dbReference>
<protein>
    <recommendedName>
        <fullName evidence="1">THIF-type NAD/FAD binding fold domain-containing protein</fullName>
    </recommendedName>
</protein>
<dbReference type="AlphaFoldDB" id="A0A917GKK6"/>
<sequence>MPSDSSSPPPPHHGFDHPSLHCVDRPHAEEVHVLLLGLDGIAASLAVHLLRCGVLSLNVNDPDPVAEADVVPGVYRRTDVGRPRETVLRRRLRELDPRCAPVSGPGLFPGTLLPATVVVRSVRHGALSRPGPRGGAVPLPDDPWGACGIDPRHPLVSVHRLDGVVVRWPVVPWAHRPCPGCLRATLGRRRPPARGTGRARVLDDWARPAYEAAVAARLAVDVLALGLDALWVETTGPADAEVAGEEDTGPGWAAVLHPPFPGCTEWLEVDRGQCLCGLAQE</sequence>
<accession>A0A917GKK6</accession>
<name>A0A917GKK6_9MICC</name>
<dbReference type="EMBL" id="BMEQ01000004">
    <property type="protein sequence ID" value="GGG50110.1"/>
    <property type="molecule type" value="Genomic_DNA"/>
</dbReference>
<proteinExistence type="predicted"/>
<evidence type="ECO:0000259" key="1">
    <source>
        <dbReference type="Pfam" id="PF00899"/>
    </source>
</evidence>
<dbReference type="Gene3D" id="3.40.50.720">
    <property type="entry name" value="NAD(P)-binding Rossmann-like Domain"/>
    <property type="match status" value="1"/>
</dbReference>
<reference evidence="2" key="2">
    <citation type="submission" date="2020-09" db="EMBL/GenBank/DDBJ databases">
        <authorList>
            <person name="Sun Q."/>
            <person name="Zhou Y."/>
        </authorList>
    </citation>
    <scope>NUCLEOTIDE SEQUENCE</scope>
    <source>
        <strain evidence="2">CGMCC 1.12187</strain>
    </source>
</reference>
<dbReference type="Pfam" id="PF00899">
    <property type="entry name" value="ThiF"/>
    <property type="match status" value="1"/>
</dbReference>
<dbReference type="InterPro" id="IPR000594">
    <property type="entry name" value="ThiF_NAD_FAD-bd"/>
</dbReference>
<evidence type="ECO:0000313" key="2">
    <source>
        <dbReference type="EMBL" id="GGG50110.1"/>
    </source>
</evidence>